<keyword evidence="2" id="KW-1185">Reference proteome</keyword>
<dbReference type="Proteomes" id="UP001592582">
    <property type="component" value="Unassembled WGS sequence"/>
</dbReference>
<dbReference type="Gene3D" id="2.60.120.10">
    <property type="entry name" value="Jelly Rolls"/>
    <property type="match status" value="1"/>
</dbReference>
<name>A0ABV6VCW2_9ACTN</name>
<reference evidence="1 2" key="1">
    <citation type="submission" date="2024-09" db="EMBL/GenBank/DDBJ databases">
        <authorList>
            <person name="Lee S.D."/>
        </authorList>
    </citation>
    <scope>NUCLEOTIDE SEQUENCE [LARGE SCALE GENOMIC DNA]</scope>
    <source>
        <strain evidence="1 2">N1-1</strain>
    </source>
</reference>
<dbReference type="EMBL" id="JBHEZX010000008">
    <property type="protein sequence ID" value="MFC1411555.1"/>
    <property type="molecule type" value="Genomic_DNA"/>
</dbReference>
<protein>
    <submittedName>
        <fullName evidence="1">Cupin domain-containing protein</fullName>
    </submittedName>
</protein>
<organism evidence="1 2">
    <name type="scientific">Streptacidiphilus alkalitolerans</name>
    <dbReference type="NCBI Taxonomy" id="3342712"/>
    <lineage>
        <taxon>Bacteria</taxon>
        <taxon>Bacillati</taxon>
        <taxon>Actinomycetota</taxon>
        <taxon>Actinomycetes</taxon>
        <taxon>Kitasatosporales</taxon>
        <taxon>Streptomycetaceae</taxon>
        <taxon>Streptacidiphilus</taxon>
    </lineage>
</organism>
<evidence type="ECO:0000313" key="2">
    <source>
        <dbReference type="Proteomes" id="UP001592582"/>
    </source>
</evidence>
<evidence type="ECO:0000313" key="1">
    <source>
        <dbReference type="EMBL" id="MFC1411555.1"/>
    </source>
</evidence>
<dbReference type="SUPFAM" id="SSF51182">
    <property type="entry name" value="RmlC-like cupins"/>
    <property type="match status" value="1"/>
</dbReference>
<gene>
    <name evidence="1" type="ORF">ACEZDG_20020</name>
</gene>
<comment type="caution">
    <text evidence="1">The sequence shown here is derived from an EMBL/GenBank/DDBJ whole genome shotgun (WGS) entry which is preliminary data.</text>
</comment>
<proteinExistence type="predicted"/>
<sequence length="104" mass="11831">MEFVKPKPTGKGPEDWFNGDVWFDVIHAGTALIGTRDGTVYETHPDETVTCPPGEEHWHGATADRFMQHLALWDAVAPDDDRPETTWLEHVTDEQYQAPRTRSN</sequence>
<dbReference type="InterPro" id="IPR014710">
    <property type="entry name" value="RmlC-like_jellyroll"/>
</dbReference>
<dbReference type="InterPro" id="IPR011051">
    <property type="entry name" value="RmlC_Cupin_sf"/>
</dbReference>
<accession>A0ABV6VCW2</accession>